<dbReference type="AlphaFoldDB" id="A0A1W1CE00"/>
<reference evidence="2" key="1">
    <citation type="submission" date="2016-10" db="EMBL/GenBank/DDBJ databases">
        <authorList>
            <person name="de Groot N.N."/>
        </authorList>
    </citation>
    <scope>NUCLEOTIDE SEQUENCE</scope>
</reference>
<evidence type="ECO:0000256" key="1">
    <source>
        <dbReference type="SAM" id="Phobius"/>
    </source>
</evidence>
<evidence type="ECO:0000313" key="2">
    <source>
        <dbReference type="EMBL" id="SFV64019.1"/>
    </source>
</evidence>
<feature type="transmembrane region" description="Helical" evidence="1">
    <location>
        <begin position="6"/>
        <end position="23"/>
    </location>
</feature>
<keyword evidence="1" id="KW-0472">Membrane</keyword>
<protein>
    <submittedName>
        <fullName evidence="2">Uncharacterized protein</fullName>
    </submittedName>
</protein>
<name>A0A1W1CE00_9ZZZZ</name>
<organism evidence="2">
    <name type="scientific">hydrothermal vent metagenome</name>
    <dbReference type="NCBI Taxonomy" id="652676"/>
    <lineage>
        <taxon>unclassified sequences</taxon>
        <taxon>metagenomes</taxon>
        <taxon>ecological metagenomes</taxon>
    </lineage>
</organism>
<proteinExistence type="predicted"/>
<accession>A0A1W1CE00</accession>
<dbReference type="EMBL" id="FPHE01000129">
    <property type="protein sequence ID" value="SFV64019.1"/>
    <property type="molecule type" value="Genomic_DNA"/>
</dbReference>
<keyword evidence="1" id="KW-0812">Transmembrane</keyword>
<sequence>MSFYLLFFMLIVGIGIVVSYIYFMKEKKANLMAIEQGICPKCHKPTIEIIDQRSTGCSGPKMITFECRECKYHSVFHISGGGSCGSGRCGI</sequence>
<keyword evidence="1" id="KW-1133">Transmembrane helix</keyword>
<gene>
    <name evidence="2" type="ORF">MNB_SV-12-1038</name>
</gene>